<dbReference type="EMBL" id="CP046401">
    <property type="protein sequence ID" value="QGY45604.1"/>
    <property type="molecule type" value="Genomic_DNA"/>
</dbReference>
<evidence type="ECO:0000256" key="1">
    <source>
        <dbReference type="SAM" id="SignalP"/>
    </source>
</evidence>
<sequence length="511" mass="57834">MKKLKYILIVVFSLIFAVSCDNFEEINTNPNSTDQVAPNMLATQTLKDTYRFWNINAADFLSGNLFNHHLIQTNNENPGQYYFAYWPWGSFGAYTRLTDLKYMVQFAEGSSNKSSYQGLALFLKAWIGFQATLDMGDVPYSEAGLYYEGNVQPKYDKQADVFAAILVDLEQAAGYFSEGQSFDGDIMFGGDASKWERLCNAMQLKVIQTMSKQVTSDQKARFAQIVASAPLMEGNDDNFKLVYSATGNSDEAFPFYQNGVQFREYASLSKLTVDALKSLQDRRLFYFADPAQKKIDEGLNESDFDAYVGGLSSLPNTVLQPNGLAGEYSLVNSRYTQFLDNDPMLIFTYSEQCFIIAEAIEEGWVSGTAQTYYENGVKAQLEYYMSLPNTAEYVHGMAIGQDYIDSYFTGAAAYATDGSKTDRLHQIWLQRWLIDFFQGNGGNYPQFLRTGYPEYPLDPATSLNPDDNTVYPKRWMYPTNEQSTNPENYHKAINEQFGGSDATDEVPWYLK</sequence>
<dbReference type="InterPro" id="IPR011990">
    <property type="entry name" value="TPR-like_helical_dom_sf"/>
</dbReference>
<dbReference type="Proteomes" id="UP000428260">
    <property type="component" value="Chromosome"/>
</dbReference>
<dbReference type="AlphaFoldDB" id="A0A6I6K6H3"/>
<dbReference type="Pfam" id="PF12771">
    <property type="entry name" value="SusD-like_2"/>
    <property type="match status" value="1"/>
</dbReference>
<dbReference type="InterPro" id="IPR041662">
    <property type="entry name" value="SusD-like_2"/>
</dbReference>
<dbReference type="Gene3D" id="1.25.40.390">
    <property type="match status" value="1"/>
</dbReference>
<gene>
    <name evidence="2" type="ORF">GM418_18585</name>
</gene>
<reference evidence="2 3" key="1">
    <citation type="submission" date="2019-11" db="EMBL/GenBank/DDBJ databases">
        <authorList>
            <person name="Zheng R.K."/>
            <person name="Sun C.M."/>
        </authorList>
    </citation>
    <scope>NUCLEOTIDE SEQUENCE [LARGE SCALE GENOMIC DNA]</scope>
    <source>
        <strain evidence="2 3">WC007</strain>
    </source>
</reference>
<feature type="signal peptide" evidence="1">
    <location>
        <begin position="1"/>
        <end position="23"/>
    </location>
</feature>
<dbReference type="KEGG" id="mcos:GM418_18585"/>
<keyword evidence="3" id="KW-1185">Reference proteome</keyword>
<name>A0A6I6K6H3_9BACT</name>
<organism evidence="2 3">
    <name type="scientific">Maribellus comscasis</name>
    <dbReference type="NCBI Taxonomy" id="2681766"/>
    <lineage>
        <taxon>Bacteria</taxon>
        <taxon>Pseudomonadati</taxon>
        <taxon>Bacteroidota</taxon>
        <taxon>Bacteroidia</taxon>
        <taxon>Marinilabiliales</taxon>
        <taxon>Prolixibacteraceae</taxon>
        <taxon>Maribellus</taxon>
    </lineage>
</organism>
<evidence type="ECO:0000313" key="2">
    <source>
        <dbReference type="EMBL" id="QGY45604.1"/>
    </source>
</evidence>
<keyword evidence="2" id="KW-0449">Lipoprotein</keyword>
<keyword evidence="1" id="KW-0732">Signal</keyword>
<accession>A0A6I6K6H3</accession>
<protein>
    <submittedName>
        <fullName evidence="2">SusD/RagB family nutrient-binding outer membrane lipoprotein</fullName>
    </submittedName>
</protein>
<dbReference type="PROSITE" id="PS51257">
    <property type="entry name" value="PROKAR_LIPOPROTEIN"/>
    <property type="match status" value="1"/>
</dbReference>
<evidence type="ECO:0000313" key="3">
    <source>
        <dbReference type="Proteomes" id="UP000428260"/>
    </source>
</evidence>
<proteinExistence type="predicted"/>
<dbReference type="RefSeq" id="WP_158868747.1">
    <property type="nucleotide sequence ID" value="NZ_CP046401.1"/>
</dbReference>
<dbReference type="SUPFAM" id="SSF48452">
    <property type="entry name" value="TPR-like"/>
    <property type="match status" value="1"/>
</dbReference>
<feature type="chain" id="PRO_5026144312" evidence="1">
    <location>
        <begin position="24"/>
        <end position="511"/>
    </location>
</feature>